<evidence type="ECO:0000313" key="1">
    <source>
        <dbReference type="EMBL" id="KAI3810288.1"/>
    </source>
</evidence>
<name>A0ACB9IRZ7_9ASTR</name>
<gene>
    <name evidence="1" type="ORF">L1987_19899</name>
</gene>
<dbReference type="EMBL" id="CM042024">
    <property type="protein sequence ID" value="KAI3810288.1"/>
    <property type="molecule type" value="Genomic_DNA"/>
</dbReference>
<protein>
    <submittedName>
        <fullName evidence="1">Uncharacterized protein</fullName>
    </submittedName>
</protein>
<evidence type="ECO:0000313" key="2">
    <source>
        <dbReference type="Proteomes" id="UP001056120"/>
    </source>
</evidence>
<dbReference type="Proteomes" id="UP001056120">
    <property type="component" value="Linkage Group LG07"/>
</dbReference>
<accession>A0ACB9IRZ7</accession>
<comment type="caution">
    <text evidence="1">The sequence shown here is derived from an EMBL/GenBank/DDBJ whole genome shotgun (WGS) entry which is preliminary data.</text>
</comment>
<proteinExistence type="predicted"/>
<reference evidence="2" key="1">
    <citation type="journal article" date="2022" name="Mol. Ecol. Resour.">
        <title>The genomes of chicory, endive, great burdock and yacon provide insights into Asteraceae palaeo-polyploidization history and plant inulin production.</title>
        <authorList>
            <person name="Fan W."/>
            <person name="Wang S."/>
            <person name="Wang H."/>
            <person name="Wang A."/>
            <person name="Jiang F."/>
            <person name="Liu H."/>
            <person name="Zhao H."/>
            <person name="Xu D."/>
            <person name="Zhang Y."/>
        </authorList>
    </citation>
    <scope>NUCLEOTIDE SEQUENCE [LARGE SCALE GENOMIC DNA]</scope>
    <source>
        <strain evidence="2">cv. Yunnan</strain>
    </source>
</reference>
<organism evidence="1 2">
    <name type="scientific">Smallanthus sonchifolius</name>
    <dbReference type="NCBI Taxonomy" id="185202"/>
    <lineage>
        <taxon>Eukaryota</taxon>
        <taxon>Viridiplantae</taxon>
        <taxon>Streptophyta</taxon>
        <taxon>Embryophyta</taxon>
        <taxon>Tracheophyta</taxon>
        <taxon>Spermatophyta</taxon>
        <taxon>Magnoliopsida</taxon>
        <taxon>eudicotyledons</taxon>
        <taxon>Gunneridae</taxon>
        <taxon>Pentapetalae</taxon>
        <taxon>asterids</taxon>
        <taxon>campanulids</taxon>
        <taxon>Asterales</taxon>
        <taxon>Asteraceae</taxon>
        <taxon>Asteroideae</taxon>
        <taxon>Heliantheae alliance</taxon>
        <taxon>Millerieae</taxon>
        <taxon>Smallanthus</taxon>
    </lineage>
</organism>
<keyword evidence="2" id="KW-1185">Reference proteome</keyword>
<reference evidence="1 2" key="2">
    <citation type="journal article" date="2022" name="Mol. Ecol. Resour.">
        <title>The genomes of chicory, endive, great burdock and yacon provide insights into Asteraceae paleo-polyploidization history and plant inulin production.</title>
        <authorList>
            <person name="Fan W."/>
            <person name="Wang S."/>
            <person name="Wang H."/>
            <person name="Wang A."/>
            <person name="Jiang F."/>
            <person name="Liu H."/>
            <person name="Zhao H."/>
            <person name="Xu D."/>
            <person name="Zhang Y."/>
        </authorList>
    </citation>
    <scope>NUCLEOTIDE SEQUENCE [LARGE SCALE GENOMIC DNA]</scope>
    <source>
        <strain evidence="2">cv. Yunnan</strain>
        <tissue evidence="1">Leaves</tissue>
    </source>
</reference>
<sequence>MAASTRHRKLIESSTNGTTEFPFCEFQCESHVKLTGFCTTECIIICPTFCRPAESSPTPSPATSPYASSTPPVHHHQPLSLPLKISCTFLVVTFIYTLYKFYSVWYRSRPHRTRPPPVNLSTHDHTDVVVHPIWYIRTTGLQPSVINALTVVKFSRSEHTVVEGTDCSVCLTEFEEEDTLRILPNCKHAFHMPCIDTWLRSHTNCPLCRAGIVDKAVDAPSPEQNNNDLGFAGEINLGVSSIRDGDRGEASGSSGLRIGETDEDDEKTLIHETF</sequence>